<dbReference type="GO" id="GO:0005198">
    <property type="term" value="F:structural molecule activity"/>
    <property type="evidence" value="ECO:0007669"/>
    <property type="project" value="InterPro"/>
</dbReference>
<feature type="domain" description="Flagellar basal body rod protein N-terminal" evidence="4">
    <location>
        <begin position="2"/>
        <end position="30"/>
    </location>
</feature>
<proteinExistence type="inferred from homology"/>
<accession>A0A227J694</accession>
<dbReference type="Pfam" id="PF00460">
    <property type="entry name" value="Flg_bb_rod"/>
    <property type="match status" value="1"/>
</dbReference>
<evidence type="ECO:0000256" key="3">
    <source>
        <dbReference type="ARBA" id="ARBA00023143"/>
    </source>
</evidence>
<keyword evidence="5" id="KW-0969">Cilium</keyword>
<comment type="caution">
    <text evidence="5">The sequence shown here is derived from an EMBL/GenBank/DDBJ whole genome shotgun (WGS) entry which is preliminary data.</text>
</comment>
<organism evidence="5 6">
    <name type="scientific">Vibrio parahaemolyticus</name>
    <dbReference type="NCBI Taxonomy" id="670"/>
    <lineage>
        <taxon>Bacteria</taxon>
        <taxon>Pseudomonadati</taxon>
        <taxon>Pseudomonadota</taxon>
        <taxon>Gammaproteobacteria</taxon>
        <taxon>Vibrionales</taxon>
        <taxon>Vibrionaceae</taxon>
        <taxon>Vibrio</taxon>
    </lineage>
</organism>
<dbReference type="GO" id="GO:0009424">
    <property type="term" value="C:bacterial-type flagellum hook"/>
    <property type="evidence" value="ECO:0007669"/>
    <property type="project" value="InterPro"/>
</dbReference>
<dbReference type="InterPro" id="IPR002371">
    <property type="entry name" value="FlgK"/>
</dbReference>
<dbReference type="EMBL" id="NIXT01002024">
    <property type="protein sequence ID" value="OXE30633.1"/>
    <property type="molecule type" value="Genomic_DNA"/>
</dbReference>
<feature type="non-terminal residue" evidence="5">
    <location>
        <position position="124"/>
    </location>
</feature>
<evidence type="ECO:0000259" key="4">
    <source>
        <dbReference type="Pfam" id="PF00460"/>
    </source>
</evidence>
<dbReference type="PANTHER" id="PTHR30033">
    <property type="entry name" value="FLAGELLAR HOOK-ASSOCIATED PROTEIN 1"/>
    <property type="match status" value="1"/>
</dbReference>
<evidence type="ECO:0000256" key="1">
    <source>
        <dbReference type="ARBA" id="ARBA00004365"/>
    </source>
</evidence>
<comment type="similarity">
    <text evidence="2">Belongs to the flagella basal body rod proteins family.</text>
</comment>
<gene>
    <name evidence="5" type="ORF">CA163_22335</name>
</gene>
<evidence type="ECO:0000256" key="2">
    <source>
        <dbReference type="ARBA" id="ARBA00009677"/>
    </source>
</evidence>
<dbReference type="AlphaFoldDB" id="A0A227J694"/>
<sequence length="124" mass="12911">VNIALSGLNANRVALDVTAQNVANVNTPGYSRQQALMATVGDGKSNRLSSGMGVEVTSIRRVTDQFLVKQTWSTNSLAAYAAGYTSNMSQLENTLGADGFSISAGLDSLNAALNDATVKPESMP</sequence>
<dbReference type="PANTHER" id="PTHR30033:SF1">
    <property type="entry name" value="FLAGELLAR HOOK-ASSOCIATED PROTEIN 1"/>
    <property type="match status" value="1"/>
</dbReference>
<keyword evidence="3" id="KW-0975">Bacterial flagellum</keyword>
<keyword evidence="5" id="KW-0966">Cell projection</keyword>
<evidence type="ECO:0000313" key="6">
    <source>
        <dbReference type="Proteomes" id="UP000214596"/>
    </source>
</evidence>
<comment type="subcellular location">
    <subcellularLocation>
        <location evidence="1">Bacterial flagellum</location>
    </subcellularLocation>
</comment>
<dbReference type="Proteomes" id="UP000214596">
    <property type="component" value="Unassembled WGS sequence"/>
</dbReference>
<dbReference type="GO" id="GO:0044780">
    <property type="term" value="P:bacterial-type flagellum assembly"/>
    <property type="evidence" value="ECO:0007669"/>
    <property type="project" value="InterPro"/>
</dbReference>
<name>A0A227J694_VIBPH</name>
<protein>
    <submittedName>
        <fullName evidence="5">Flagellar hook-associated protein FlgK</fullName>
    </submittedName>
</protein>
<dbReference type="InterPro" id="IPR001444">
    <property type="entry name" value="Flag_bb_rod_N"/>
</dbReference>
<keyword evidence="5" id="KW-0282">Flagellum</keyword>
<evidence type="ECO:0000313" key="5">
    <source>
        <dbReference type="EMBL" id="OXE30633.1"/>
    </source>
</evidence>
<feature type="non-terminal residue" evidence="5">
    <location>
        <position position="1"/>
    </location>
</feature>
<reference evidence="5 6" key="1">
    <citation type="journal article" date="2017" name="Appl. Environ. Microbiol.">
        <title>Parallel evolution of two clades of a major Atlantic endemic Vibrio parahaemolyticus pathogen lineage by independent acquisition of related pathogenicity islands.</title>
        <authorList>
            <person name="Xu F."/>
            <person name="Gonzalez-Escalona N."/>
            <person name="Drees K.P."/>
            <person name="Sebra R.P."/>
            <person name="Cooper V.S."/>
            <person name="Jones S.H."/>
            <person name="Whistler C.A."/>
        </authorList>
    </citation>
    <scope>NUCLEOTIDE SEQUENCE [LARGE SCALE GENOMIC DNA]</scope>
    <source>
        <strain evidence="5 6">MAVP-3</strain>
    </source>
</reference>